<dbReference type="InterPro" id="IPR024787">
    <property type="entry name" value="EcsC"/>
</dbReference>
<protein>
    <recommendedName>
        <fullName evidence="3">EcsC family protein</fullName>
    </recommendedName>
</protein>
<dbReference type="EMBL" id="BONY01000051">
    <property type="protein sequence ID" value="GIH08568.1"/>
    <property type="molecule type" value="Genomic_DNA"/>
</dbReference>
<organism evidence="1 2">
    <name type="scientific">Rhizocola hellebori</name>
    <dbReference type="NCBI Taxonomy" id="1392758"/>
    <lineage>
        <taxon>Bacteria</taxon>
        <taxon>Bacillati</taxon>
        <taxon>Actinomycetota</taxon>
        <taxon>Actinomycetes</taxon>
        <taxon>Micromonosporales</taxon>
        <taxon>Micromonosporaceae</taxon>
        <taxon>Rhizocola</taxon>
    </lineage>
</organism>
<accession>A0A8J3QCW1</accession>
<evidence type="ECO:0000313" key="1">
    <source>
        <dbReference type="EMBL" id="GIH08568.1"/>
    </source>
</evidence>
<name>A0A8J3QCW1_9ACTN</name>
<evidence type="ECO:0008006" key="3">
    <source>
        <dbReference type="Google" id="ProtNLM"/>
    </source>
</evidence>
<gene>
    <name evidence="1" type="ORF">Rhe02_66350</name>
</gene>
<sequence>MTEASLDANAGVPTGLWDRMRSDPQYAPEHLAVEAVRRIGPQATAWVDYVRRGQPGLDGEQVAQIAAKKFTNIAGLTGAVSGAAGLPGAVVDFGVLAWTQARMVLHIAAAYGLDPAHPDRATDLLVLQRVHRVAQTARAALGVAQGRETIGAVVAAGAGRASTTTRLFGELTVKLARMAGVRALKRLFAKVVPGAAVILGHWANRSATKELAARSMAHYRAAALAQIPRQASSPE</sequence>
<evidence type="ECO:0000313" key="2">
    <source>
        <dbReference type="Proteomes" id="UP000612899"/>
    </source>
</evidence>
<proteinExistence type="predicted"/>
<reference evidence="1" key="1">
    <citation type="submission" date="2021-01" db="EMBL/GenBank/DDBJ databases">
        <title>Whole genome shotgun sequence of Rhizocola hellebori NBRC 109834.</title>
        <authorList>
            <person name="Komaki H."/>
            <person name="Tamura T."/>
        </authorList>
    </citation>
    <scope>NUCLEOTIDE SEQUENCE</scope>
    <source>
        <strain evidence="1">NBRC 109834</strain>
    </source>
</reference>
<keyword evidence="2" id="KW-1185">Reference proteome</keyword>
<dbReference type="AlphaFoldDB" id="A0A8J3QCW1"/>
<dbReference type="Pfam" id="PF12787">
    <property type="entry name" value="EcsC"/>
    <property type="match status" value="1"/>
</dbReference>
<dbReference type="RefSeq" id="WP_373320740.1">
    <property type="nucleotide sequence ID" value="NZ_BONY01000051.1"/>
</dbReference>
<comment type="caution">
    <text evidence="1">The sequence shown here is derived from an EMBL/GenBank/DDBJ whole genome shotgun (WGS) entry which is preliminary data.</text>
</comment>
<dbReference type="Proteomes" id="UP000612899">
    <property type="component" value="Unassembled WGS sequence"/>
</dbReference>